<evidence type="ECO:0000313" key="3">
    <source>
        <dbReference type="Proteomes" id="UP001365542"/>
    </source>
</evidence>
<dbReference type="Proteomes" id="UP001365542">
    <property type="component" value="Unassembled WGS sequence"/>
</dbReference>
<evidence type="ECO:0000256" key="1">
    <source>
        <dbReference type="SAM" id="MobiDB-lite"/>
    </source>
</evidence>
<reference evidence="2 3" key="1">
    <citation type="submission" date="2019-10" db="EMBL/GenBank/DDBJ databases">
        <authorList>
            <person name="Palmer J.M."/>
        </authorList>
    </citation>
    <scope>NUCLEOTIDE SEQUENCE [LARGE SCALE GENOMIC DNA]</scope>
    <source>
        <strain evidence="2 3">TWF694</strain>
    </source>
</reference>
<feature type="region of interest" description="Disordered" evidence="1">
    <location>
        <begin position="231"/>
        <end position="250"/>
    </location>
</feature>
<dbReference type="AlphaFoldDB" id="A0AAV9WTF6"/>
<organism evidence="2 3">
    <name type="scientific">Orbilia ellipsospora</name>
    <dbReference type="NCBI Taxonomy" id="2528407"/>
    <lineage>
        <taxon>Eukaryota</taxon>
        <taxon>Fungi</taxon>
        <taxon>Dikarya</taxon>
        <taxon>Ascomycota</taxon>
        <taxon>Pezizomycotina</taxon>
        <taxon>Orbiliomycetes</taxon>
        <taxon>Orbiliales</taxon>
        <taxon>Orbiliaceae</taxon>
        <taxon>Orbilia</taxon>
    </lineage>
</organism>
<accession>A0AAV9WTF6</accession>
<keyword evidence="3" id="KW-1185">Reference proteome</keyword>
<gene>
    <name evidence="2" type="ORF">TWF694_005461</name>
</gene>
<comment type="caution">
    <text evidence="2">The sequence shown here is derived from an EMBL/GenBank/DDBJ whole genome shotgun (WGS) entry which is preliminary data.</text>
</comment>
<protein>
    <recommendedName>
        <fullName evidence="4">F-box domain-containing protein</fullName>
    </recommendedName>
</protein>
<sequence length="403" mass="45326">MKYRTIPRRRPLDLLDTLRLGLLRMFTPEQIDFDSLLSEDAEAKRQMWRIGCFDSMECIPAISNKAPFPFMDKTAIHELFYLLKYPGDDDLSMLHLLSSVSKPPATPTSTQTQPQPYIPPLLRLPAELIHIILTHLSDTDAISLALSNTHVFNRASLRLHKLLEHRIPGGWAGKKIAVVGEKAYAPVSMRYKPRINALPTSLCVPLRGVPVDDILGEVFCQFTERKTATFYNSSSSSSSDRSEGFSTVSGQSGYGYPRVRRRLLNSEDRYPPAIKDIITFIDPHSKRTLTTIDPAKSYIIRNVSKYVYIVCDSFGRFREYLRQTRLSKPALKGTDVVSFTVEEAAVCAFAMKIMWGGEGKEGEWAGDGFDVVEGVGFKGRGGDKWVDVTEEVLGCAIEYIRRC</sequence>
<name>A0AAV9WTF6_9PEZI</name>
<evidence type="ECO:0008006" key="4">
    <source>
        <dbReference type="Google" id="ProtNLM"/>
    </source>
</evidence>
<proteinExistence type="predicted"/>
<dbReference type="EMBL" id="JAVHJO010000017">
    <property type="protein sequence ID" value="KAK6525318.1"/>
    <property type="molecule type" value="Genomic_DNA"/>
</dbReference>
<evidence type="ECO:0000313" key="2">
    <source>
        <dbReference type="EMBL" id="KAK6525318.1"/>
    </source>
</evidence>